<evidence type="ECO:0000256" key="2">
    <source>
        <dbReference type="ARBA" id="ARBA00004496"/>
    </source>
</evidence>
<dbReference type="InterPro" id="IPR002044">
    <property type="entry name" value="CBM20"/>
</dbReference>
<comment type="similarity">
    <text evidence="3">Belongs to the disproportionating enzyme family.</text>
</comment>
<dbReference type="GO" id="GO:0004134">
    <property type="term" value="F:4-alpha-glucanotransferase activity"/>
    <property type="evidence" value="ECO:0007669"/>
    <property type="project" value="UniProtKB-EC"/>
</dbReference>
<evidence type="ECO:0000313" key="14">
    <source>
        <dbReference type="Proteomes" id="UP000190065"/>
    </source>
</evidence>
<protein>
    <recommendedName>
        <fullName evidence="5">4-alpha-glucanotransferase</fullName>
        <ecNumber evidence="4">2.4.1.25</ecNumber>
    </recommendedName>
    <alternativeName>
        <fullName evidence="10">Amylomaltase</fullName>
    </alternativeName>
    <alternativeName>
        <fullName evidence="11">Disproportionating enzyme</fullName>
    </alternativeName>
</protein>
<evidence type="ECO:0000256" key="7">
    <source>
        <dbReference type="ARBA" id="ARBA00022676"/>
    </source>
</evidence>
<dbReference type="STRING" id="28136.SAMN02745202_00800"/>
<dbReference type="GO" id="GO:0005975">
    <property type="term" value="P:carbohydrate metabolic process"/>
    <property type="evidence" value="ECO:0007669"/>
    <property type="project" value="InterPro"/>
</dbReference>
<evidence type="ECO:0000256" key="6">
    <source>
        <dbReference type="ARBA" id="ARBA00022490"/>
    </source>
</evidence>
<dbReference type="GO" id="GO:2001070">
    <property type="term" value="F:starch binding"/>
    <property type="evidence" value="ECO:0007669"/>
    <property type="project" value="InterPro"/>
</dbReference>
<name>A0A1T4MP37_9BACT</name>
<evidence type="ECO:0000256" key="5">
    <source>
        <dbReference type="ARBA" id="ARBA00020295"/>
    </source>
</evidence>
<organism evidence="13 14">
    <name type="scientific">Segatella oulorum</name>
    <dbReference type="NCBI Taxonomy" id="28136"/>
    <lineage>
        <taxon>Bacteria</taxon>
        <taxon>Pseudomonadati</taxon>
        <taxon>Bacteroidota</taxon>
        <taxon>Bacteroidia</taxon>
        <taxon>Bacteroidales</taxon>
        <taxon>Prevotellaceae</taxon>
        <taxon>Segatella</taxon>
    </lineage>
</organism>
<dbReference type="PROSITE" id="PS51166">
    <property type="entry name" value="CBM20"/>
    <property type="match status" value="1"/>
</dbReference>
<evidence type="ECO:0000256" key="3">
    <source>
        <dbReference type="ARBA" id="ARBA00005684"/>
    </source>
</evidence>
<dbReference type="Proteomes" id="UP000190065">
    <property type="component" value="Unassembled WGS sequence"/>
</dbReference>
<evidence type="ECO:0000313" key="13">
    <source>
        <dbReference type="EMBL" id="SJZ68713.1"/>
    </source>
</evidence>
<evidence type="ECO:0000256" key="8">
    <source>
        <dbReference type="ARBA" id="ARBA00022679"/>
    </source>
</evidence>
<evidence type="ECO:0000256" key="10">
    <source>
        <dbReference type="ARBA" id="ARBA00031423"/>
    </source>
</evidence>
<dbReference type="SUPFAM" id="SSF49452">
    <property type="entry name" value="Starch-binding domain-like"/>
    <property type="match status" value="1"/>
</dbReference>
<evidence type="ECO:0000259" key="12">
    <source>
        <dbReference type="PROSITE" id="PS51166"/>
    </source>
</evidence>
<dbReference type="Gene3D" id="2.60.40.10">
    <property type="entry name" value="Immunoglobulins"/>
    <property type="match status" value="1"/>
</dbReference>
<evidence type="ECO:0000256" key="9">
    <source>
        <dbReference type="ARBA" id="ARBA00023277"/>
    </source>
</evidence>
<evidence type="ECO:0000256" key="11">
    <source>
        <dbReference type="ARBA" id="ARBA00031501"/>
    </source>
</evidence>
<dbReference type="Pfam" id="PF00686">
    <property type="entry name" value="CBM_20"/>
    <property type="match status" value="1"/>
</dbReference>
<gene>
    <name evidence="13" type="ORF">SAMN02745202_00800</name>
</gene>
<feature type="domain" description="CBM20" evidence="12">
    <location>
        <begin position="127"/>
        <end position="234"/>
    </location>
</feature>
<sequence>MRLLFNINYVTMLGEELLLNLVRQTGAETTKRTVYRMSSDDGKNWWYECNDPSLTQGMQLSYYYSVDDGGNTPRTEWRTLPHRLDLTAVKGDCYTVYNQWSEMPEDTYLYSAAFTACIEPRRLKSLQVTPFEKTVRLIVRAPQLRSNECLRLTGEADVLGTWDAFKALPMYEHQHNEWVIDVNFDTLRTDQLVFKFVAVQQNNMHALLWETGANRTLQLPKMNAGEVLVYDLSQAFFAISNRRVAGTLVPLFSLRSKQSFGVGDFGDLKRFIEWAAATHQRVVQLLPINDTTTTHTWHDSYPYSCISVFALHPQYVDLNALPPLKDAKQKEHFAALQKELNAMSELDYERVNDAKLAYLRAIYRQEGAAVLMSEAFCSFFHAAQEWLVPYAYYAYLRDKHGTADCAQWQGHSQWSEADRAALSTPGTKEYGRVSFFYYVQYILHTQLLAAHAAARKAGIVLKGDIPIGVNRQGCDVWTAPHFFHLDGQAGAPPDDFAVCGQNWGFPTYNWETLLADGCQWWTKRLMHMSQYFDAYRIDHVLGFFRIWEIPTSAMQGLVGQFSPALGLTCEEIKAHGLQFSASQSTQPFIRDWVLERLFPTQVAHVKAHYLQQLHEGVYAFKPQYDTQQKVAQAFAGKHASQDCMLRDGLYTLLANVLFLRDRRDSNLFHPRIAAQSTLAYEALADDDKRAFDALYNDYYYQRNNQFWYREAMRKLPQLIAATSMLVCAEDLGMVPTCVAWVMEELRILSLEVQSMPKASNTAFTCLSDSAYRSVCTPTTHDMPTLRQWWDEDSGRAQCYYNTVLHRGGAAPHPLPGWLAHDILAHQLESPSMLCVLSIQDWMAIDEKLRLPDATAERVNIPSDPQHYWRYRMHVNLDDLLHNDDFKENVSELVLQSGRY</sequence>
<dbReference type="EC" id="2.4.1.25" evidence="4"/>
<dbReference type="SUPFAM" id="SSF51445">
    <property type="entry name" value="(Trans)glycosidases"/>
    <property type="match status" value="1"/>
</dbReference>
<dbReference type="RefSeq" id="WP_078805519.1">
    <property type="nucleotide sequence ID" value="NZ_FUXK01000007.1"/>
</dbReference>
<comment type="catalytic activity">
    <reaction evidence="1">
        <text>Transfers a segment of a (1-&gt;4)-alpha-D-glucan to a new position in an acceptor, which may be glucose or a (1-&gt;4)-alpha-D-glucan.</text>
        <dbReference type="EC" id="2.4.1.25"/>
    </reaction>
</comment>
<dbReference type="InterPro" id="IPR003385">
    <property type="entry name" value="Glyco_hydro_77"/>
</dbReference>
<dbReference type="Gene3D" id="3.20.20.80">
    <property type="entry name" value="Glycosidases"/>
    <property type="match status" value="2"/>
</dbReference>
<comment type="subcellular location">
    <subcellularLocation>
        <location evidence="2">Cytoplasm</location>
    </subcellularLocation>
</comment>
<dbReference type="SMART" id="SM01065">
    <property type="entry name" value="CBM_2"/>
    <property type="match status" value="1"/>
</dbReference>
<dbReference type="Pfam" id="PF02446">
    <property type="entry name" value="Glyco_hydro_77"/>
    <property type="match status" value="1"/>
</dbReference>
<proteinExistence type="inferred from homology"/>
<dbReference type="AlphaFoldDB" id="A0A1T4MP37"/>
<dbReference type="GO" id="GO:0005737">
    <property type="term" value="C:cytoplasm"/>
    <property type="evidence" value="ECO:0007669"/>
    <property type="project" value="UniProtKB-SubCell"/>
</dbReference>
<evidence type="ECO:0000256" key="4">
    <source>
        <dbReference type="ARBA" id="ARBA00012560"/>
    </source>
</evidence>
<reference evidence="13 14" key="1">
    <citation type="submission" date="2017-02" db="EMBL/GenBank/DDBJ databases">
        <authorList>
            <person name="Peterson S.W."/>
        </authorList>
    </citation>
    <scope>NUCLEOTIDE SEQUENCE [LARGE SCALE GENOMIC DNA]</scope>
    <source>
        <strain evidence="13 14">ATCC 43324</strain>
    </source>
</reference>
<dbReference type="InterPro" id="IPR017853">
    <property type="entry name" value="GH"/>
</dbReference>
<dbReference type="PANTHER" id="PTHR32518">
    <property type="match status" value="1"/>
</dbReference>
<dbReference type="EMBL" id="FUXK01000007">
    <property type="protein sequence ID" value="SJZ68713.1"/>
    <property type="molecule type" value="Genomic_DNA"/>
</dbReference>
<dbReference type="PANTHER" id="PTHR32518:SF3">
    <property type="entry name" value="4-ALPHA-GLUCANOTRANSFERASE"/>
    <property type="match status" value="1"/>
</dbReference>
<accession>A0A1T4MP37</accession>
<dbReference type="InterPro" id="IPR013783">
    <property type="entry name" value="Ig-like_fold"/>
</dbReference>
<keyword evidence="8 13" id="KW-0808">Transferase</keyword>
<keyword evidence="9" id="KW-0119">Carbohydrate metabolism</keyword>
<keyword evidence="7" id="KW-0328">Glycosyltransferase</keyword>
<keyword evidence="6" id="KW-0963">Cytoplasm</keyword>
<evidence type="ECO:0000256" key="1">
    <source>
        <dbReference type="ARBA" id="ARBA00000439"/>
    </source>
</evidence>
<dbReference type="InterPro" id="IPR013784">
    <property type="entry name" value="Carb-bd-like_fold"/>
</dbReference>
<dbReference type="eggNOG" id="COG1640">
    <property type="taxonomic scope" value="Bacteria"/>
</dbReference>